<proteinExistence type="predicted"/>
<accession>A0A412N521</accession>
<gene>
    <name evidence="2" type="ORF">DWX38_07440</name>
</gene>
<comment type="caution">
    <text evidence="2">The sequence shown here is derived from an EMBL/GenBank/DDBJ whole genome shotgun (WGS) entry which is preliminary data.</text>
</comment>
<evidence type="ECO:0000256" key="1">
    <source>
        <dbReference type="SAM" id="MobiDB-lite"/>
    </source>
</evidence>
<dbReference type="RefSeq" id="WP_118467705.1">
    <property type="nucleotide sequence ID" value="NZ_CAUBEL010000002.1"/>
</dbReference>
<protein>
    <recommendedName>
        <fullName evidence="4">Phage morphogenesis protein</fullName>
    </recommendedName>
</protein>
<dbReference type="InterPro" id="IPR006522">
    <property type="entry name" value="Phage_virion_morphogenesis"/>
</dbReference>
<dbReference type="Pfam" id="PF05069">
    <property type="entry name" value="Phage_tail_S"/>
    <property type="match status" value="1"/>
</dbReference>
<name>A0A412N521_9BACE</name>
<sequence length="206" mass="23782">MDIQEFNRRIRQQAQQISGLLNRRMPVLAGNIAKRHIEEDFRKGGFTGRGFHRWKETRRQRGSGNSAASQYGPLLSGRNHLSGSINFRPENRLVRVYTNVPYAAVHNNGGTLHPTVTPQMRKFAWAMYYKTAGIKKGMKKGGKKRMALTENASEEALMWKRLALTPKKRLKVRIPKRQFMPDTSSSELEKKIRDKLEAEIKRIIHQ</sequence>
<dbReference type="EMBL" id="QRWP01000005">
    <property type="protein sequence ID" value="RGT33620.1"/>
    <property type="molecule type" value="Genomic_DNA"/>
</dbReference>
<feature type="region of interest" description="Disordered" evidence="1">
    <location>
        <begin position="52"/>
        <end position="73"/>
    </location>
</feature>
<evidence type="ECO:0000313" key="3">
    <source>
        <dbReference type="Proteomes" id="UP000285159"/>
    </source>
</evidence>
<evidence type="ECO:0008006" key="4">
    <source>
        <dbReference type="Google" id="ProtNLM"/>
    </source>
</evidence>
<dbReference type="Proteomes" id="UP000285159">
    <property type="component" value="Unassembled WGS sequence"/>
</dbReference>
<evidence type="ECO:0000313" key="2">
    <source>
        <dbReference type="EMBL" id="RGT33620.1"/>
    </source>
</evidence>
<reference evidence="2 3" key="1">
    <citation type="submission" date="2018-08" db="EMBL/GenBank/DDBJ databases">
        <title>A genome reference for cultivated species of the human gut microbiota.</title>
        <authorList>
            <person name="Zou Y."/>
            <person name="Xue W."/>
            <person name="Luo G."/>
        </authorList>
    </citation>
    <scope>NUCLEOTIDE SEQUENCE [LARGE SCALE GENOMIC DNA]</scope>
    <source>
        <strain evidence="2 3">AF19-1AC</strain>
    </source>
</reference>
<organism evidence="2 3">
    <name type="scientific">Bacteroides clarus</name>
    <dbReference type="NCBI Taxonomy" id="626929"/>
    <lineage>
        <taxon>Bacteria</taxon>
        <taxon>Pseudomonadati</taxon>
        <taxon>Bacteroidota</taxon>
        <taxon>Bacteroidia</taxon>
        <taxon>Bacteroidales</taxon>
        <taxon>Bacteroidaceae</taxon>
        <taxon>Bacteroides</taxon>
    </lineage>
</organism>
<dbReference type="AlphaFoldDB" id="A0A412N521"/>